<gene>
    <name evidence="1" type="ORF">ATL40_2336</name>
</gene>
<proteinExistence type="predicted"/>
<accession>A0A2A9D305</accession>
<dbReference type="EMBL" id="PDJD01000001">
    <property type="protein sequence ID" value="PFG20726.1"/>
    <property type="molecule type" value="Genomic_DNA"/>
</dbReference>
<reference evidence="1 2" key="1">
    <citation type="submission" date="2017-10" db="EMBL/GenBank/DDBJ databases">
        <title>Sequencing the genomes of 1000 actinobacteria strains.</title>
        <authorList>
            <person name="Klenk H.-P."/>
        </authorList>
    </citation>
    <scope>NUCLEOTIDE SEQUENCE [LARGE SCALE GENOMIC DNA]</scope>
    <source>
        <strain evidence="1 2">DSM 21801</strain>
    </source>
</reference>
<protein>
    <submittedName>
        <fullName evidence="1">Uncharacterized protein</fullName>
    </submittedName>
</protein>
<name>A0A2A9D305_9MICO</name>
<comment type="caution">
    <text evidence="1">The sequence shown here is derived from an EMBL/GenBank/DDBJ whole genome shotgun (WGS) entry which is preliminary data.</text>
</comment>
<dbReference type="AlphaFoldDB" id="A0A2A9D305"/>
<organism evidence="1 2">
    <name type="scientific">Serinibacter salmoneus</name>
    <dbReference type="NCBI Taxonomy" id="556530"/>
    <lineage>
        <taxon>Bacteria</taxon>
        <taxon>Bacillati</taxon>
        <taxon>Actinomycetota</taxon>
        <taxon>Actinomycetes</taxon>
        <taxon>Micrococcales</taxon>
        <taxon>Beutenbergiaceae</taxon>
        <taxon>Serinibacter</taxon>
    </lineage>
</organism>
<sequence>MTQRYDNLDPEISDRDARVPQLALPLRANQPLVAVYCGLDSTASVHEQHIDPVKFVWLLSDLL</sequence>
<evidence type="ECO:0000313" key="2">
    <source>
        <dbReference type="Proteomes" id="UP000224915"/>
    </source>
</evidence>
<dbReference type="Proteomes" id="UP000224915">
    <property type="component" value="Unassembled WGS sequence"/>
</dbReference>
<keyword evidence="2" id="KW-1185">Reference proteome</keyword>
<evidence type="ECO:0000313" key="1">
    <source>
        <dbReference type="EMBL" id="PFG20726.1"/>
    </source>
</evidence>